<evidence type="ECO:0000256" key="5">
    <source>
        <dbReference type="ARBA" id="ARBA00022989"/>
    </source>
</evidence>
<evidence type="ECO:0000256" key="10">
    <source>
        <dbReference type="ARBA" id="ARBA00040743"/>
    </source>
</evidence>
<dbReference type="AlphaFoldDB" id="A0A157SWL2"/>
<evidence type="ECO:0000256" key="13">
    <source>
        <dbReference type="SAM" id="MobiDB-lite"/>
    </source>
</evidence>
<dbReference type="RefSeq" id="WP_066134371.1">
    <property type="nucleotide sequence ID" value="NZ_FKIF01000010.1"/>
</dbReference>
<dbReference type="STRING" id="288768.SAMEA3906486_05438"/>
<dbReference type="SUPFAM" id="SSF109998">
    <property type="entry name" value="Triger factor/SurA peptide-binding domain-like"/>
    <property type="match status" value="1"/>
</dbReference>
<sequence length="654" mass="70650">MFEFIRTHRRWMQFILLLLIVPSFLLVGVSSYDSFINREPELADVGKQEVSRAEFDAAHRNQLEQMRQRMGSRFDPMLVDTPAMRRELLDQLIDQRLLAQVAADNRFSVSDGTLRNTIAAIPQVQDNGRFSPERYRQVLAGQGLTPTTFEAGLRRDLAVSRVLQPVTASARLPTSVIDGIESAFVQQRVVQMRTFAAADFRGKVQVSDQDIQAWYDANKQQLEVPEQVQAQYLVLDESAATQGVKVSDADIESYYKQNQSRYGQPERRRVSHILIQVPAGTSEADRKKAREQAEAIAKQAAANPAGFADLARKDSQDAGSAAQGGDLGWVVPASLQQAVASLSKDQVSGVVESPAGFHILKVTDFQAGTVRPLAEVKDQVAAEIRKQMASARFSDMATSLTKLVYDQRDSLQPAADALGVKLRTASGITRNGLLPAAQAGAGAASASPDAQMLDNPRVRQALFSSEVLRDKANSGVIELAPDTMIAVRVQEIKPAHVPALADVKASIHDRLVAERAAKAAREAGEAALKGLRDGPAQATAPEGFGQPVTVSRQDPGQTPRPLLETIMGMPPATEAKPGYAGVAMGNDYTVVRLNSVGAGTAFTADQRAMLASQLGEAWGAAEQEAVIKVLRQQYDVKVLPGAETLMNAPVNEAG</sequence>
<dbReference type="Pfam" id="PF00639">
    <property type="entry name" value="Rotamase"/>
    <property type="match status" value="1"/>
</dbReference>
<feature type="domain" description="PpiC" evidence="14">
    <location>
        <begin position="265"/>
        <end position="364"/>
    </location>
</feature>
<dbReference type="InterPro" id="IPR046357">
    <property type="entry name" value="PPIase_dom_sf"/>
</dbReference>
<evidence type="ECO:0000259" key="14">
    <source>
        <dbReference type="PROSITE" id="PS50198"/>
    </source>
</evidence>
<gene>
    <name evidence="15" type="primary">ppiD_2</name>
    <name evidence="15" type="ORF">SAMEA3906486_05438</name>
</gene>
<proteinExistence type="inferred from homology"/>
<keyword evidence="7" id="KW-0143">Chaperone</keyword>
<accession>A0A157SWL2</accession>
<evidence type="ECO:0000256" key="7">
    <source>
        <dbReference type="ARBA" id="ARBA00023186"/>
    </source>
</evidence>
<keyword evidence="6" id="KW-0472">Membrane</keyword>
<keyword evidence="8 12" id="KW-0413">Isomerase</keyword>
<evidence type="ECO:0000256" key="4">
    <source>
        <dbReference type="ARBA" id="ARBA00022692"/>
    </source>
</evidence>
<evidence type="ECO:0000256" key="9">
    <source>
        <dbReference type="ARBA" id="ARBA00038408"/>
    </source>
</evidence>
<evidence type="ECO:0000313" key="16">
    <source>
        <dbReference type="Proteomes" id="UP000076848"/>
    </source>
</evidence>
<feature type="region of interest" description="Disordered" evidence="13">
    <location>
        <begin position="537"/>
        <end position="557"/>
    </location>
</feature>
<dbReference type="PROSITE" id="PS50198">
    <property type="entry name" value="PPIC_PPIASE_2"/>
    <property type="match status" value="1"/>
</dbReference>
<dbReference type="InterPro" id="IPR000297">
    <property type="entry name" value="PPIase_PpiC"/>
</dbReference>
<evidence type="ECO:0000256" key="1">
    <source>
        <dbReference type="ARBA" id="ARBA00004382"/>
    </source>
</evidence>
<name>A0A157SWL2_9BORD</name>
<evidence type="ECO:0000313" key="15">
    <source>
        <dbReference type="EMBL" id="SAI74721.1"/>
    </source>
</evidence>
<organism evidence="15 16">
    <name type="scientific">Bordetella ansorpii</name>
    <dbReference type="NCBI Taxonomy" id="288768"/>
    <lineage>
        <taxon>Bacteria</taxon>
        <taxon>Pseudomonadati</taxon>
        <taxon>Pseudomonadota</taxon>
        <taxon>Betaproteobacteria</taxon>
        <taxon>Burkholderiales</taxon>
        <taxon>Alcaligenaceae</taxon>
        <taxon>Bordetella</taxon>
    </lineage>
</organism>
<dbReference type="GO" id="GO:0003755">
    <property type="term" value="F:peptidyl-prolyl cis-trans isomerase activity"/>
    <property type="evidence" value="ECO:0007669"/>
    <property type="project" value="UniProtKB-KW"/>
</dbReference>
<dbReference type="InterPro" id="IPR027304">
    <property type="entry name" value="Trigger_fact/SurA_dom_sf"/>
</dbReference>
<dbReference type="PANTHER" id="PTHR47529">
    <property type="entry name" value="PEPTIDYL-PROLYL CIS-TRANS ISOMERASE D"/>
    <property type="match status" value="1"/>
</dbReference>
<dbReference type="Gene3D" id="3.10.50.40">
    <property type="match status" value="1"/>
</dbReference>
<dbReference type="InterPro" id="IPR052029">
    <property type="entry name" value="PpiD_chaperone"/>
</dbReference>
<dbReference type="Proteomes" id="UP000076848">
    <property type="component" value="Unassembled WGS sequence"/>
</dbReference>
<keyword evidence="3" id="KW-0997">Cell inner membrane</keyword>
<dbReference type="Gene3D" id="1.10.4030.10">
    <property type="entry name" value="Porin chaperone SurA, peptide-binding domain"/>
    <property type="match status" value="1"/>
</dbReference>
<dbReference type="GO" id="GO:0005886">
    <property type="term" value="C:plasma membrane"/>
    <property type="evidence" value="ECO:0007669"/>
    <property type="project" value="UniProtKB-SubCell"/>
</dbReference>
<dbReference type="PANTHER" id="PTHR47529:SF1">
    <property type="entry name" value="PERIPLASMIC CHAPERONE PPID"/>
    <property type="match status" value="1"/>
</dbReference>
<dbReference type="InterPro" id="IPR023058">
    <property type="entry name" value="PPIase_PpiC_CS"/>
</dbReference>
<dbReference type="OrthoDB" id="9812372at2"/>
<comment type="similarity">
    <text evidence="9">Belongs to the PpiD chaperone family.</text>
</comment>
<dbReference type="SUPFAM" id="SSF54534">
    <property type="entry name" value="FKBP-like"/>
    <property type="match status" value="1"/>
</dbReference>
<reference evidence="15 16" key="1">
    <citation type="submission" date="2016-04" db="EMBL/GenBank/DDBJ databases">
        <authorList>
            <consortium name="Pathogen Informatics"/>
        </authorList>
    </citation>
    <scope>NUCLEOTIDE SEQUENCE [LARGE SCALE GENOMIC DNA]</scope>
    <source>
        <strain evidence="15 16">H050680373</strain>
    </source>
</reference>
<evidence type="ECO:0000256" key="2">
    <source>
        <dbReference type="ARBA" id="ARBA00022475"/>
    </source>
</evidence>
<comment type="subcellular location">
    <subcellularLocation>
        <location evidence="1">Cell inner membrane</location>
        <topology evidence="1">Single-pass type II membrane protein</topology>
        <orientation evidence="1">Periplasmic side</orientation>
    </subcellularLocation>
</comment>
<keyword evidence="4" id="KW-0812">Transmembrane</keyword>
<evidence type="ECO:0000256" key="6">
    <source>
        <dbReference type="ARBA" id="ARBA00023136"/>
    </source>
</evidence>
<dbReference type="EMBL" id="FKIF01000010">
    <property type="protein sequence ID" value="SAI74721.1"/>
    <property type="molecule type" value="Genomic_DNA"/>
</dbReference>
<dbReference type="Pfam" id="PF13624">
    <property type="entry name" value="SurA_N_3"/>
    <property type="match status" value="1"/>
</dbReference>
<keyword evidence="5" id="KW-1133">Transmembrane helix</keyword>
<dbReference type="PROSITE" id="PS01096">
    <property type="entry name" value="PPIC_PPIASE_1"/>
    <property type="match status" value="1"/>
</dbReference>
<keyword evidence="12" id="KW-0697">Rotamase</keyword>
<keyword evidence="2" id="KW-1003">Cell membrane</keyword>
<evidence type="ECO:0000256" key="12">
    <source>
        <dbReference type="PROSITE-ProRule" id="PRU00278"/>
    </source>
</evidence>
<keyword evidence="16" id="KW-1185">Reference proteome</keyword>
<evidence type="ECO:0000256" key="3">
    <source>
        <dbReference type="ARBA" id="ARBA00022519"/>
    </source>
</evidence>
<protein>
    <recommendedName>
        <fullName evidence="10">Periplasmic chaperone PpiD</fullName>
    </recommendedName>
    <alternativeName>
        <fullName evidence="11">Periplasmic folding chaperone</fullName>
    </alternativeName>
</protein>
<evidence type="ECO:0000256" key="11">
    <source>
        <dbReference type="ARBA" id="ARBA00042775"/>
    </source>
</evidence>
<evidence type="ECO:0000256" key="8">
    <source>
        <dbReference type="ARBA" id="ARBA00023235"/>
    </source>
</evidence>